<dbReference type="GO" id="GO:0005886">
    <property type="term" value="C:plasma membrane"/>
    <property type="evidence" value="ECO:0007669"/>
    <property type="project" value="UniProtKB-ARBA"/>
</dbReference>
<feature type="transmembrane region" description="Helical" evidence="5">
    <location>
        <begin position="305"/>
        <end position="325"/>
    </location>
</feature>
<proteinExistence type="predicted"/>
<reference evidence="6" key="1">
    <citation type="submission" date="2020-05" db="EMBL/GenBank/DDBJ databases">
        <authorList>
            <person name="Chiriac C."/>
            <person name="Salcher M."/>
            <person name="Ghai R."/>
            <person name="Kavagutti S V."/>
        </authorList>
    </citation>
    <scope>NUCLEOTIDE SEQUENCE</scope>
</reference>
<feature type="transmembrane region" description="Helical" evidence="5">
    <location>
        <begin position="106"/>
        <end position="126"/>
    </location>
</feature>
<protein>
    <submittedName>
        <fullName evidence="6">Unannotated protein</fullName>
    </submittedName>
</protein>
<evidence type="ECO:0000256" key="3">
    <source>
        <dbReference type="ARBA" id="ARBA00022989"/>
    </source>
</evidence>
<evidence type="ECO:0000313" key="6">
    <source>
        <dbReference type="EMBL" id="CAB4914456.1"/>
    </source>
</evidence>
<dbReference type="CDD" id="cd16914">
    <property type="entry name" value="EcfT"/>
    <property type="match status" value="1"/>
</dbReference>
<feature type="transmembrane region" description="Helical" evidence="5">
    <location>
        <begin position="337"/>
        <end position="358"/>
    </location>
</feature>
<gene>
    <name evidence="6" type="ORF">UFOPK3495_01791</name>
</gene>
<keyword evidence="4 5" id="KW-0472">Membrane</keyword>
<dbReference type="PANTHER" id="PTHR33514">
    <property type="entry name" value="PROTEIN ABCI12, CHLOROPLASTIC"/>
    <property type="match status" value="1"/>
</dbReference>
<keyword evidence="2 5" id="KW-0812">Transmembrane</keyword>
<dbReference type="PANTHER" id="PTHR33514:SF15">
    <property type="entry name" value="COBALT TRANSPORT PROTEIN"/>
    <property type="match status" value="1"/>
</dbReference>
<evidence type="ECO:0000256" key="1">
    <source>
        <dbReference type="ARBA" id="ARBA00004141"/>
    </source>
</evidence>
<name>A0A6J7H612_9ZZZZ</name>
<comment type="subcellular location">
    <subcellularLocation>
        <location evidence="1">Membrane</location>
        <topology evidence="1">Multi-pass membrane protein</topology>
    </subcellularLocation>
</comment>
<organism evidence="6">
    <name type="scientific">freshwater metagenome</name>
    <dbReference type="NCBI Taxonomy" id="449393"/>
    <lineage>
        <taxon>unclassified sequences</taxon>
        <taxon>metagenomes</taxon>
        <taxon>ecological metagenomes</taxon>
    </lineage>
</organism>
<sequence length="381" mass="40058">MKAALACGNLAHARWLHPGAWWVWALGLAAAASRTLNPIVLALIIAVAAVVVAARKPDAPWARSFVFFIKLGIAIIVIRVGIQILFAAALGTTTLFTLPSISLPSWMAGVRLGGVVTLESILIAFYDGLRLATIIICVGAANSLASPSRLLKSIPAALYEVGVSVVVALTFTPQLVADVTRVQSARHLRGRVTKGPRAIAGAAMPVLEGALERSVTLAAAMDSRGYGRRNTNSASQQRLTAALLIGGLMCACFGTYGLVASGSPWFLSTPTLAAGLIASLIAITWSAKTAIRSRYRPDPWWLPEWLIALSGVFAVGTFILATWLAPFQMATPSDPPTWPALPILAVLGLAIALTPALVAPPLPRVFITPTQDLPTEIEVAA</sequence>
<evidence type="ECO:0000256" key="2">
    <source>
        <dbReference type="ARBA" id="ARBA00022692"/>
    </source>
</evidence>
<dbReference type="Pfam" id="PF02361">
    <property type="entry name" value="CbiQ"/>
    <property type="match status" value="1"/>
</dbReference>
<feature type="transmembrane region" description="Helical" evidence="5">
    <location>
        <begin position="23"/>
        <end position="53"/>
    </location>
</feature>
<feature type="transmembrane region" description="Helical" evidence="5">
    <location>
        <begin position="65"/>
        <end position="86"/>
    </location>
</feature>
<keyword evidence="3 5" id="KW-1133">Transmembrane helix</keyword>
<evidence type="ECO:0000256" key="4">
    <source>
        <dbReference type="ARBA" id="ARBA00023136"/>
    </source>
</evidence>
<dbReference type="InterPro" id="IPR003339">
    <property type="entry name" value="ABC/ECF_trnsptr_transmembrane"/>
</dbReference>
<evidence type="ECO:0000256" key="5">
    <source>
        <dbReference type="SAM" id="Phobius"/>
    </source>
</evidence>
<accession>A0A6J7H612</accession>
<feature type="transmembrane region" description="Helical" evidence="5">
    <location>
        <begin position="265"/>
        <end position="285"/>
    </location>
</feature>
<dbReference type="EMBL" id="CAFBMC010000169">
    <property type="protein sequence ID" value="CAB4914456.1"/>
    <property type="molecule type" value="Genomic_DNA"/>
</dbReference>
<dbReference type="AlphaFoldDB" id="A0A6J7H612"/>
<feature type="transmembrane region" description="Helical" evidence="5">
    <location>
        <begin position="239"/>
        <end position="259"/>
    </location>
</feature>